<dbReference type="UniPathway" id="UPA00378"/>
<gene>
    <name evidence="9" type="ORF">HETIRDRAFT_433301</name>
</gene>
<keyword evidence="7 8" id="KW-0472">Membrane</keyword>
<keyword evidence="6 8" id="KW-1133">Transmembrane helix</keyword>
<dbReference type="RefSeq" id="XP_009544166.1">
    <property type="nucleotide sequence ID" value="XM_009545871.1"/>
</dbReference>
<evidence type="ECO:0000256" key="7">
    <source>
        <dbReference type="ARBA" id="ARBA00023136"/>
    </source>
</evidence>
<evidence type="ECO:0000256" key="6">
    <source>
        <dbReference type="ARBA" id="ARBA00022989"/>
    </source>
</evidence>
<keyword evidence="4 8" id="KW-0812">Transmembrane</keyword>
<proteinExistence type="inferred from homology"/>
<evidence type="ECO:0000256" key="4">
    <source>
        <dbReference type="ARBA" id="ARBA00022692"/>
    </source>
</evidence>
<keyword evidence="10" id="KW-1185">Reference proteome</keyword>
<comment type="similarity">
    <text evidence="3 8">Belongs to the DAD/OST2 family.</text>
</comment>
<dbReference type="KEGG" id="hir:HETIRDRAFT_433301"/>
<reference evidence="9 10" key="1">
    <citation type="journal article" date="2012" name="New Phytol.">
        <title>Insight into trade-off between wood decay and parasitism from the genome of a fungal forest pathogen.</title>
        <authorList>
            <person name="Olson A."/>
            <person name="Aerts A."/>
            <person name="Asiegbu F."/>
            <person name="Belbahri L."/>
            <person name="Bouzid O."/>
            <person name="Broberg A."/>
            <person name="Canback B."/>
            <person name="Coutinho P.M."/>
            <person name="Cullen D."/>
            <person name="Dalman K."/>
            <person name="Deflorio G."/>
            <person name="van Diepen L.T."/>
            <person name="Dunand C."/>
            <person name="Duplessis S."/>
            <person name="Durling M."/>
            <person name="Gonthier P."/>
            <person name="Grimwood J."/>
            <person name="Fossdal C.G."/>
            <person name="Hansson D."/>
            <person name="Henrissat B."/>
            <person name="Hietala A."/>
            <person name="Himmelstrand K."/>
            <person name="Hoffmeister D."/>
            <person name="Hogberg N."/>
            <person name="James T.Y."/>
            <person name="Karlsson M."/>
            <person name="Kohler A."/>
            <person name="Kues U."/>
            <person name="Lee Y.H."/>
            <person name="Lin Y.C."/>
            <person name="Lind M."/>
            <person name="Lindquist E."/>
            <person name="Lombard V."/>
            <person name="Lucas S."/>
            <person name="Lunden K."/>
            <person name="Morin E."/>
            <person name="Murat C."/>
            <person name="Park J."/>
            <person name="Raffaello T."/>
            <person name="Rouze P."/>
            <person name="Salamov A."/>
            <person name="Schmutz J."/>
            <person name="Solheim H."/>
            <person name="Stahlberg J."/>
            <person name="Velez H."/>
            <person name="de Vries R.P."/>
            <person name="Wiebenga A."/>
            <person name="Woodward S."/>
            <person name="Yakovlev I."/>
            <person name="Garbelotto M."/>
            <person name="Martin F."/>
            <person name="Grigoriev I.V."/>
            <person name="Stenlid J."/>
        </authorList>
    </citation>
    <scope>NUCLEOTIDE SEQUENCE [LARGE SCALE GENOMIC DNA]</scope>
    <source>
        <strain evidence="9 10">TC 32-1</strain>
    </source>
</reference>
<dbReference type="GeneID" id="20674661"/>
<evidence type="ECO:0000313" key="9">
    <source>
        <dbReference type="EMBL" id="ETW84502.1"/>
    </source>
</evidence>
<dbReference type="InterPro" id="IPR003038">
    <property type="entry name" value="DAD/Ost2"/>
</dbReference>
<organism evidence="9 10">
    <name type="scientific">Heterobasidion irregulare (strain TC 32-1)</name>
    <dbReference type="NCBI Taxonomy" id="747525"/>
    <lineage>
        <taxon>Eukaryota</taxon>
        <taxon>Fungi</taxon>
        <taxon>Dikarya</taxon>
        <taxon>Basidiomycota</taxon>
        <taxon>Agaricomycotina</taxon>
        <taxon>Agaricomycetes</taxon>
        <taxon>Russulales</taxon>
        <taxon>Bondarzewiaceae</taxon>
        <taxon>Heterobasidion</taxon>
        <taxon>Heterobasidion annosum species complex</taxon>
    </lineage>
</organism>
<dbReference type="GO" id="GO:0008250">
    <property type="term" value="C:oligosaccharyltransferase complex"/>
    <property type="evidence" value="ECO:0007669"/>
    <property type="project" value="InterPro"/>
</dbReference>
<comment type="caution">
    <text evidence="8">Lacks conserved residue(s) required for the propagation of feature annotation.</text>
</comment>
<evidence type="ECO:0000256" key="8">
    <source>
        <dbReference type="RuleBase" id="RU361136"/>
    </source>
</evidence>
<protein>
    <recommendedName>
        <fullName evidence="8">Dolichyl-diphosphooligosaccharide--protein glycosyltransferase subunit OST2</fullName>
        <shortName evidence="8">Oligosaccharyl transferase subunit OST2</shortName>
    </recommendedName>
</protein>
<feature type="transmembrane region" description="Helical" evidence="8">
    <location>
        <begin position="38"/>
        <end position="57"/>
    </location>
</feature>
<comment type="subunit">
    <text evidence="8">Component of the oligosaccharyltransferase (OST) complex.</text>
</comment>
<comment type="function">
    <text evidence="8">Subunit of the oligosaccharyl transferase (OST) complex that catalyzes the initial transfer of a defined glycan (Glc(3)Man(9)GlcNAc(2) in eukaryotes) from the lipid carrier dolichol-pyrophosphate to an asparagine residue within an Asn-X-Ser/Thr consensus motif in nascent polypeptide chains, the first step in protein N-glycosylation. N-glycosylation occurs cotranslationally and the complex associates with the Sec61 complex at the channel-forming translocon complex that mediates protein translocation across the endoplasmic reticulum (ER). All subunits are required for a maximal enzyme activity.</text>
</comment>
<comment type="subcellular location">
    <subcellularLocation>
        <location evidence="1 8">Endoplasmic reticulum membrane</location>
        <topology evidence="1 8">Multi-pass membrane protein</topology>
    </subcellularLocation>
</comment>
<dbReference type="InParanoid" id="W4KF70"/>
<dbReference type="STRING" id="747525.W4KF70"/>
<dbReference type="eggNOG" id="KOG1746">
    <property type="taxonomic scope" value="Eukaryota"/>
</dbReference>
<dbReference type="EMBL" id="KI925456">
    <property type="protein sequence ID" value="ETW84502.1"/>
    <property type="molecule type" value="Genomic_DNA"/>
</dbReference>
<dbReference type="GO" id="GO:0006487">
    <property type="term" value="P:protein N-linked glycosylation"/>
    <property type="evidence" value="ECO:0007669"/>
    <property type="project" value="TreeGrafter"/>
</dbReference>
<evidence type="ECO:0000313" key="10">
    <source>
        <dbReference type="Proteomes" id="UP000030671"/>
    </source>
</evidence>
<evidence type="ECO:0000256" key="5">
    <source>
        <dbReference type="ARBA" id="ARBA00022824"/>
    </source>
</evidence>
<evidence type="ECO:0000256" key="1">
    <source>
        <dbReference type="ARBA" id="ARBA00004477"/>
    </source>
</evidence>
<dbReference type="PANTHER" id="PTHR10705:SF0">
    <property type="entry name" value="DOLICHYL-DIPHOSPHOOLIGOSACCHARIDE--PROTEIN GLYCOSYLTRANSFERASE SUBUNIT DAD1"/>
    <property type="match status" value="1"/>
</dbReference>
<comment type="pathway">
    <text evidence="2 8">Protein modification; protein glycosylation.</text>
</comment>
<feature type="transmembrane region" description="Helical" evidence="8">
    <location>
        <begin position="101"/>
        <end position="120"/>
    </location>
</feature>
<dbReference type="Proteomes" id="UP000030671">
    <property type="component" value="Unassembled WGS sequence"/>
</dbReference>
<accession>W4KF70</accession>
<dbReference type="AlphaFoldDB" id="W4KF70"/>
<keyword evidence="5 8" id="KW-0256">Endoplasmic reticulum</keyword>
<dbReference type="FunCoup" id="W4KF70">
    <property type="interactions" value="337"/>
</dbReference>
<dbReference type="HOGENOM" id="CLU_111220_2_1_1"/>
<dbReference type="PIRSF" id="PIRSF005588">
    <property type="entry name" value="DAD"/>
    <property type="match status" value="1"/>
</dbReference>
<dbReference type="OrthoDB" id="445566at2759"/>
<dbReference type="Pfam" id="PF02109">
    <property type="entry name" value="DAD"/>
    <property type="match status" value="1"/>
</dbReference>
<dbReference type="PANTHER" id="PTHR10705">
    <property type="entry name" value="DOLICHYL-DIPHOSPHOOLIGOSACCHARIDE--PROTEIN GLYCOSYLTRANSFERASE SUBUNIT DAD1"/>
    <property type="match status" value="1"/>
</dbReference>
<name>W4KF70_HETIT</name>
<evidence type="ECO:0000256" key="3">
    <source>
        <dbReference type="ARBA" id="ARBA00009386"/>
    </source>
</evidence>
<evidence type="ECO:0000256" key="2">
    <source>
        <dbReference type="ARBA" id="ARBA00004922"/>
    </source>
</evidence>
<sequence length="121" mass="13203">MASSKVAPSKPAASSAVESLWKAYVDTTSPRLKFVDSFLIFLILSGVLQFVYCVLVSSFPFNAFLAGFASTVGQFVLTASLRSQVNSENRGLFKDVSPERAFADFVIGSIVLHFFVYNFLG</sequence>